<dbReference type="Gene3D" id="3.30.70.100">
    <property type="match status" value="1"/>
</dbReference>
<name>A0AAD6X0J5_9AGAR</name>
<protein>
    <recommendedName>
        <fullName evidence="2">EthD domain-containing protein</fullName>
    </recommendedName>
</protein>
<accession>A0AAD6X0J5</accession>
<dbReference type="InterPro" id="IPR011008">
    <property type="entry name" value="Dimeric_a/b-barrel"/>
</dbReference>
<dbReference type="Pfam" id="PF07110">
    <property type="entry name" value="EthD"/>
    <property type="match status" value="1"/>
</dbReference>
<evidence type="ECO:0000256" key="1">
    <source>
        <dbReference type="ARBA" id="ARBA00005986"/>
    </source>
</evidence>
<keyword evidence="4" id="KW-1185">Reference proteome</keyword>
<comment type="similarity">
    <text evidence="1">Belongs to the tpcK family.</text>
</comment>
<dbReference type="GO" id="GO:0016491">
    <property type="term" value="F:oxidoreductase activity"/>
    <property type="evidence" value="ECO:0007669"/>
    <property type="project" value="InterPro"/>
</dbReference>
<sequence length="132" mass="15157">MVSACSDIRTDRVRLAVLLRRKPDLSSEEFHEYWAGPHRALFSSLKIVQSNLTKYEQAHMNDNIFQQTAGAMGAPPSQWDGVAIFEGESYAKIFEIFQNEEYLTKVIPDEANFFIRDQSQVLPLDLITVFEK</sequence>
<dbReference type="EMBL" id="JARJCM010000091">
    <property type="protein sequence ID" value="KAJ7030366.1"/>
    <property type="molecule type" value="Genomic_DNA"/>
</dbReference>
<comment type="caution">
    <text evidence="3">The sequence shown here is derived from an EMBL/GenBank/DDBJ whole genome shotgun (WGS) entry which is preliminary data.</text>
</comment>
<reference evidence="3" key="1">
    <citation type="submission" date="2023-03" db="EMBL/GenBank/DDBJ databases">
        <title>Massive genome expansion in bonnet fungi (Mycena s.s.) driven by repeated elements and novel gene families across ecological guilds.</title>
        <authorList>
            <consortium name="Lawrence Berkeley National Laboratory"/>
            <person name="Harder C.B."/>
            <person name="Miyauchi S."/>
            <person name="Viragh M."/>
            <person name="Kuo A."/>
            <person name="Thoen E."/>
            <person name="Andreopoulos B."/>
            <person name="Lu D."/>
            <person name="Skrede I."/>
            <person name="Drula E."/>
            <person name="Henrissat B."/>
            <person name="Morin E."/>
            <person name="Kohler A."/>
            <person name="Barry K."/>
            <person name="LaButti K."/>
            <person name="Morin E."/>
            <person name="Salamov A."/>
            <person name="Lipzen A."/>
            <person name="Mereny Z."/>
            <person name="Hegedus B."/>
            <person name="Baldrian P."/>
            <person name="Stursova M."/>
            <person name="Weitz H."/>
            <person name="Taylor A."/>
            <person name="Grigoriev I.V."/>
            <person name="Nagy L.G."/>
            <person name="Martin F."/>
            <person name="Kauserud H."/>
        </authorList>
    </citation>
    <scope>NUCLEOTIDE SEQUENCE</scope>
    <source>
        <strain evidence="3">CBHHK200</strain>
    </source>
</reference>
<dbReference type="SUPFAM" id="SSF54909">
    <property type="entry name" value="Dimeric alpha+beta barrel"/>
    <property type="match status" value="1"/>
</dbReference>
<gene>
    <name evidence="3" type="ORF">C8F04DRAFT_1113405</name>
</gene>
<dbReference type="Proteomes" id="UP001218188">
    <property type="component" value="Unassembled WGS sequence"/>
</dbReference>
<evidence type="ECO:0000313" key="3">
    <source>
        <dbReference type="EMBL" id="KAJ7030366.1"/>
    </source>
</evidence>
<organism evidence="3 4">
    <name type="scientific">Mycena alexandri</name>
    <dbReference type="NCBI Taxonomy" id="1745969"/>
    <lineage>
        <taxon>Eukaryota</taxon>
        <taxon>Fungi</taxon>
        <taxon>Dikarya</taxon>
        <taxon>Basidiomycota</taxon>
        <taxon>Agaricomycotina</taxon>
        <taxon>Agaricomycetes</taxon>
        <taxon>Agaricomycetidae</taxon>
        <taxon>Agaricales</taxon>
        <taxon>Marasmiineae</taxon>
        <taxon>Mycenaceae</taxon>
        <taxon>Mycena</taxon>
    </lineage>
</organism>
<dbReference type="InterPro" id="IPR009799">
    <property type="entry name" value="EthD_dom"/>
</dbReference>
<dbReference type="AlphaFoldDB" id="A0AAD6X0J5"/>
<evidence type="ECO:0000259" key="2">
    <source>
        <dbReference type="Pfam" id="PF07110"/>
    </source>
</evidence>
<evidence type="ECO:0000313" key="4">
    <source>
        <dbReference type="Proteomes" id="UP001218188"/>
    </source>
</evidence>
<feature type="domain" description="EthD" evidence="2">
    <location>
        <begin position="22"/>
        <end position="114"/>
    </location>
</feature>
<proteinExistence type="inferred from homology"/>